<dbReference type="InterPro" id="IPR036148">
    <property type="entry name" value="MmgE/PrpD_sf"/>
</dbReference>
<evidence type="ECO:0000256" key="1">
    <source>
        <dbReference type="ARBA" id="ARBA00006174"/>
    </source>
</evidence>
<evidence type="ECO:0000259" key="2">
    <source>
        <dbReference type="Pfam" id="PF03972"/>
    </source>
</evidence>
<gene>
    <name evidence="3" type="ORF">OIDMADRAFT_148711</name>
</gene>
<dbReference type="InterPro" id="IPR005656">
    <property type="entry name" value="MmgE_PrpD"/>
</dbReference>
<dbReference type="PANTHER" id="PTHR16943">
    <property type="entry name" value="2-METHYLCITRATE DEHYDRATASE-RELATED"/>
    <property type="match status" value="1"/>
</dbReference>
<dbReference type="PANTHER" id="PTHR16943:SF8">
    <property type="entry name" value="2-METHYLCITRATE DEHYDRATASE"/>
    <property type="match status" value="1"/>
</dbReference>
<keyword evidence="4" id="KW-1185">Reference proteome</keyword>
<dbReference type="EMBL" id="KN832886">
    <property type="protein sequence ID" value="KIM95603.1"/>
    <property type="molecule type" value="Genomic_DNA"/>
</dbReference>
<dbReference type="InterPro" id="IPR045336">
    <property type="entry name" value="MmgE_PrpD_N"/>
</dbReference>
<dbReference type="OrthoDB" id="10267976at2759"/>
<accession>A0A0C3C9Q5</accession>
<dbReference type="InterPro" id="IPR042183">
    <property type="entry name" value="MmgE/PrpD_sf_1"/>
</dbReference>
<dbReference type="InterPro" id="IPR042188">
    <property type="entry name" value="MmgE/PrpD_sf_2"/>
</dbReference>
<dbReference type="AlphaFoldDB" id="A0A0C3C9Q5"/>
<dbReference type="SUPFAM" id="SSF103378">
    <property type="entry name" value="2-methylcitrate dehydratase PrpD"/>
    <property type="match status" value="1"/>
</dbReference>
<organism evidence="3 4">
    <name type="scientific">Oidiodendron maius (strain Zn)</name>
    <dbReference type="NCBI Taxonomy" id="913774"/>
    <lineage>
        <taxon>Eukaryota</taxon>
        <taxon>Fungi</taxon>
        <taxon>Dikarya</taxon>
        <taxon>Ascomycota</taxon>
        <taxon>Pezizomycotina</taxon>
        <taxon>Leotiomycetes</taxon>
        <taxon>Leotiomycetes incertae sedis</taxon>
        <taxon>Myxotrichaceae</taxon>
        <taxon>Oidiodendron</taxon>
    </lineage>
</organism>
<dbReference type="Gene3D" id="1.10.4100.10">
    <property type="entry name" value="2-methylcitrate dehydratase PrpD"/>
    <property type="match status" value="1"/>
</dbReference>
<evidence type="ECO:0000313" key="4">
    <source>
        <dbReference type="Proteomes" id="UP000054321"/>
    </source>
</evidence>
<dbReference type="STRING" id="913774.A0A0C3C9Q5"/>
<reference evidence="3 4" key="1">
    <citation type="submission" date="2014-04" db="EMBL/GenBank/DDBJ databases">
        <authorList>
            <consortium name="DOE Joint Genome Institute"/>
            <person name="Kuo A."/>
            <person name="Martino E."/>
            <person name="Perotto S."/>
            <person name="Kohler A."/>
            <person name="Nagy L.G."/>
            <person name="Floudas D."/>
            <person name="Copeland A."/>
            <person name="Barry K.W."/>
            <person name="Cichocki N."/>
            <person name="Veneault-Fourrey C."/>
            <person name="LaButti K."/>
            <person name="Lindquist E.A."/>
            <person name="Lipzen A."/>
            <person name="Lundell T."/>
            <person name="Morin E."/>
            <person name="Murat C."/>
            <person name="Sun H."/>
            <person name="Tunlid A."/>
            <person name="Henrissat B."/>
            <person name="Grigoriev I.V."/>
            <person name="Hibbett D.S."/>
            <person name="Martin F."/>
            <person name="Nordberg H.P."/>
            <person name="Cantor M.N."/>
            <person name="Hua S.X."/>
        </authorList>
    </citation>
    <scope>NUCLEOTIDE SEQUENCE [LARGE SCALE GENOMIC DNA]</scope>
    <source>
        <strain evidence="3 4">Zn</strain>
    </source>
</reference>
<proteinExistence type="inferred from homology"/>
<dbReference type="Proteomes" id="UP000054321">
    <property type="component" value="Unassembled WGS sequence"/>
</dbReference>
<evidence type="ECO:0000313" key="3">
    <source>
        <dbReference type="EMBL" id="KIM95603.1"/>
    </source>
</evidence>
<reference evidence="4" key="2">
    <citation type="submission" date="2015-01" db="EMBL/GenBank/DDBJ databases">
        <title>Evolutionary Origins and Diversification of the Mycorrhizal Mutualists.</title>
        <authorList>
            <consortium name="DOE Joint Genome Institute"/>
            <consortium name="Mycorrhizal Genomics Consortium"/>
            <person name="Kohler A."/>
            <person name="Kuo A."/>
            <person name="Nagy L.G."/>
            <person name="Floudas D."/>
            <person name="Copeland A."/>
            <person name="Barry K.W."/>
            <person name="Cichocki N."/>
            <person name="Veneault-Fourrey C."/>
            <person name="LaButti K."/>
            <person name="Lindquist E.A."/>
            <person name="Lipzen A."/>
            <person name="Lundell T."/>
            <person name="Morin E."/>
            <person name="Murat C."/>
            <person name="Riley R."/>
            <person name="Ohm R."/>
            <person name="Sun H."/>
            <person name="Tunlid A."/>
            <person name="Henrissat B."/>
            <person name="Grigoriev I.V."/>
            <person name="Hibbett D.S."/>
            <person name="Martin F."/>
        </authorList>
    </citation>
    <scope>NUCLEOTIDE SEQUENCE [LARGE SCALE GENOMIC DNA]</scope>
    <source>
        <strain evidence="4">Zn</strain>
    </source>
</reference>
<sequence length="454" mass="47367">MEETTDSTMKLAAFAANFPEDQIPPKLLKLLPVYILDAMAAMLAGCTQPVFQSALNAVSRFYESGTCSSIVGTSVPLSGAILLDGIAAGNFEFEHVIRNAHPASTIFPALLVLASVNHCSGKDFVAAMAVGYELATRIGAASTSAVESMQGFHNPGLNGCLAAAGACCRLLGCDQETTASAIGIAASSAAGLMAFANTGAMTKQLHPARAGQLGAEAALMAQAGIIGPKNVLENPKGFLNAFSPTPKPDLLTVDLGTTWTSAAMILKLSPVHAYAQTFVYAINAFRDTSGAWSASDIGKVTVNTGIGVLQSSHLDPMPSSLVAAQYSVPFCIAAALATDLRDPLAMSNDLIKDQAVLAISSAIKFNAVTNNPQELGGTLAISIHAKDVIIHADYVAAAEMKYYKVVKALRIEHLGGLLKNQIGAVMEMEDIGELRQSLIEAGKEAVENRLTHSF</sequence>
<protein>
    <recommendedName>
        <fullName evidence="2">MmgE/PrpD N-terminal domain-containing protein</fullName>
    </recommendedName>
</protein>
<comment type="similarity">
    <text evidence="1">Belongs to the PrpD family.</text>
</comment>
<dbReference type="Gene3D" id="3.30.1330.120">
    <property type="entry name" value="2-methylcitrate dehydratase PrpD"/>
    <property type="match status" value="1"/>
</dbReference>
<feature type="domain" description="MmgE/PrpD N-terminal" evidence="2">
    <location>
        <begin position="10"/>
        <end position="249"/>
    </location>
</feature>
<dbReference type="InParanoid" id="A0A0C3C9Q5"/>
<name>A0A0C3C9Q5_OIDMZ</name>
<dbReference type="HOGENOM" id="CLU_026574_1_2_1"/>
<dbReference type="Pfam" id="PF03972">
    <property type="entry name" value="MmgE_PrpD_N"/>
    <property type="match status" value="1"/>
</dbReference>
<dbReference type="GO" id="GO:0016829">
    <property type="term" value="F:lyase activity"/>
    <property type="evidence" value="ECO:0007669"/>
    <property type="project" value="InterPro"/>
</dbReference>